<evidence type="ECO:0000256" key="4">
    <source>
        <dbReference type="ARBA" id="ARBA00022829"/>
    </source>
</evidence>
<evidence type="ECO:0000256" key="2">
    <source>
        <dbReference type="ARBA" id="ARBA00022490"/>
    </source>
</evidence>
<dbReference type="Pfam" id="PF00589">
    <property type="entry name" value="Phage_integrase"/>
    <property type="match status" value="1"/>
</dbReference>
<dbReference type="PANTHER" id="PTHR30349:SF81">
    <property type="entry name" value="TYROSINE RECOMBINASE XERC"/>
    <property type="match status" value="1"/>
</dbReference>
<dbReference type="InterPro" id="IPR050090">
    <property type="entry name" value="Tyrosine_recombinase_XerCD"/>
</dbReference>
<dbReference type="GO" id="GO:0005737">
    <property type="term" value="C:cytoplasm"/>
    <property type="evidence" value="ECO:0007669"/>
    <property type="project" value="UniProtKB-SubCell"/>
</dbReference>
<name>A0A4V6P258_9FIRM</name>
<evidence type="ECO:0000256" key="1">
    <source>
        <dbReference type="ARBA" id="ARBA00004496"/>
    </source>
</evidence>
<keyword evidence="8 9" id="KW-0131">Cell cycle</keyword>
<dbReference type="InterPro" id="IPR011010">
    <property type="entry name" value="DNA_brk_join_enz"/>
</dbReference>
<feature type="active site" evidence="9">
    <location>
        <position position="243"/>
    </location>
</feature>
<keyword evidence="3 9" id="KW-0132">Cell division</keyword>
<feature type="domain" description="Core-binding (CB)" evidence="11">
    <location>
        <begin position="1"/>
        <end position="86"/>
    </location>
</feature>
<evidence type="ECO:0000256" key="3">
    <source>
        <dbReference type="ARBA" id="ARBA00022618"/>
    </source>
</evidence>
<evidence type="ECO:0000256" key="7">
    <source>
        <dbReference type="ARBA" id="ARBA00023172"/>
    </source>
</evidence>
<dbReference type="InterPro" id="IPR002104">
    <property type="entry name" value="Integrase_catalytic"/>
</dbReference>
<keyword evidence="5 9" id="KW-0229">DNA integration</keyword>
<dbReference type="InterPro" id="IPR010998">
    <property type="entry name" value="Integrase_recombinase_N"/>
</dbReference>
<dbReference type="GO" id="GO:0009037">
    <property type="term" value="F:tyrosine-based site-specific recombinase activity"/>
    <property type="evidence" value="ECO:0007669"/>
    <property type="project" value="UniProtKB-UniRule"/>
</dbReference>
<dbReference type="InterPro" id="IPR044068">
    <property type="entry name" value="CB"/>
</dbReference>
<feature type="active site" evidence="9">
    <location>
        <position position="240"/>
    </location>
</feature>
<feature type="domain" description="Tyr recombinase" evidence="10">
    <location>
        <begin position="107"/>
        <end position="288"/>
    </location>
</feature>
<evidence type="ECO:0000313" key="13">
    <source>
        <dbReference type="Proteomes" id="UP000295773"/>
    </source>
</evidence>
<dbReference type="PANTHER" id="PTHR30349">
    <property type="entry name" value="PHAGE INTEGRASE-RELATED"/>
    <property type="match status" value="1"/>
</dbReference>
<comment type="function">
    <text evidence="9">Site-specific tyrosine recombinase, which acts by catalyzing the cutting and rejoining of the recombining DNA molecules. The XerC-XerD complex is essential to convert dimers of the bacterial chromosome into monomers to permit their segregation at cell division. It also contributes to the segregational stability of plasmids.</text>
</comment>
<feature type="active site" evidence="9">
    <location>
        <position position="266"/>
    </location>
</feature>
<keyword evidence="13" id="KW-1185">Reference proteome</keyword>
<reference evidence="12 13" key="1">
    <citation type="submission" date="2019-03" db="EMBL/GenBank/DDBJ databases">
        <title>Genomic Encyclopedia of Type Strains, Phase IV (KMG-IV): sequencing the most valuable type-strain genomes for metagenomic binning, comparative biology and taxonomic classification.</title>
        <authorList>
            <person name="Goeker M."/>
        </authorList>
    </citation>
    <scope>NUCLEOTIDE SEQUENCE [LARGE SCALE GENOMIC DNA]</scope>
    <source>
        <strain evidence="12 13">DSM 29481</strain>
    </source>
</reference>
<comment type="subcellular location">
    <subcellularLocation>
        <location evidence="1 9">Cytoplasm</location>
    </subcellularLocation>
</comment>
<dbReference type="RefSeq" id="WP_008688493.1">
    <property type="nucleotide sequence ID" value="NZ_AP024510.1"/>
</dbReference>
<dbReference type="EMBL" id="SMBP01000001">
    <property type="protein sequence ID" value="TCU63513.1"/>
    <property type="molecule type" value="Genomic_DNA"/>
</dbReference>
<dbReference type="PROSITE" id="PS51898">
    <property type="entry name" value="TYR_RECOMBINASE"/>
    <property type="match status" value="1"/>
</dbReference>
<accession>A0A4V6P258</accession>
<dbReference type="NCBIfam" id="NF001399">
    <property type="entry name" value="PRK00283.1"/>
    <property type="match status" value="1"/>
</dbReference>
<gene>
    <name evidence="9" type="primary">xerC</name>
    <name evidence="12" type="ORF">EDD61_101165</name>
</gene>
<evidence type="ECO:0000259" key="11">
    <source>
        <dbReference type="PROSITE" id="PS51900"/>
    </source>
</evidence>
<dbReference type="Gene3D" id="1.10.150.130">
    <property type="match status" value="1"/>
</dbReference>
<evidence type="ECO:0000313" key="12">
    <source>
        <dbReference type="EMBL" id="TCU63513.1"/>
    </source>
</evidence>
<keyword evidence="2 9" id="KW-0963">Cytoplasm</keyword>
<dbReference type="InterPro" id="IPR023009">
    <property type="entry name" value="Tyrosine_recombinase_XerC/XerD"/>
</dbReference>
<dbReference type="HAMAP" id="MF_01808">
    <property type="entry name" value="Recomb_XerC_XerD"/>
    <property type="match status" value="1"/>
</dbReference>
<feature type="active site" evidence="9">
    <location>
        <position position="170"/>
    </location>
</feature>
<dbReference type="GO" id="GO:0006313">
    <property type="term" value="P:DNA transposition"/>
    <property type="evidence" value="ECO:0007669"/>
    <property type="project" value="UniProtKB-UniRule"/>
</dbReference>
<dbReference type="PROSITE" id="PS51900">
    <property type="entry name" value="CB"/>
    <property type="match status" value="1"/>
</dbReference>
<dbReference type="InterPro" id="IPR013762">
    <property type="entry name" value="Integrase-like_cat_sf"/>
</dbReference>
<protein>
    <recommendedName>
        <fullName evidence="9">Tyrosine recombinase XerC</fullName>
    </recommendedName>
</protein>
<keyword evidence="7 9" id="KW-0233">DNA recombination</keyword>
<comment type="subunit">
    <text evidence="9">Forms a cyclic heterotetrameric complex composed of two molecules of XerC and two molecules of XerD.</text>
</comment>
<proteinExistence type="inferred from homology"/>
<keyword evidence="4 9" id="KW-0159">Chromosome partition</keyword>
<dbReference type="GeneID" id="73795630"/>
<evidence type="ECO:0000256" key="6">
    <source>
        <dbReference type="ARBA" id="ARBA00023125"/>
    </source>
</evidence>
<dbReference type="GO" id="GO:0003677">
    <property type="term" value="F:DNA binding"/>
    <property type="evidence" value="ECO:0007669"/>
    <property type="project" value="UniProtKB-UniRule"/>
</dbReference>
<comment type="caution">
    <text evidence="12">The sequence shown here is derived from an EMBL/GenBank/DDBJ whole genome shotgun (WGS) entry which is preliminary data.</text>
</comment>
<evidence type="ECO:0000256" key="8">
    <source>
        <dbReference type="ARBA" id="ARBA00023306"/>
    </source>
</evidence>
<organism evidence="12 13">
    <name type="scientific">Longicatena caecimuris</name>
    <dbReference type="NCBI Taxonomy" id="1796635"/>
    <lineage>
        <taxon>Bacteria</taxon>
        <taxon>Bacillati</taxon>
        <taxon>Bacillota</taxon>
        <taxon>Erysipelotrichia</taxon>
        <taxon>Erysipelotrichales</taxon>
        <taxon>Erysipelotrichaceae</taxon>
        <taxon>Longicatena</taxon>
    </lineage>
</organism>
<feature type="active site" description="O-(3'-phospho-DNA)-tyrosine intermediate" evidence="9">
    <location>
        <position position="275"/>
    </location>
</feature>
<evidence type="ECO:0000259" key="10">
    <source>
        <dbReference type="PROSITE" id="PS51898"/>
    </source>
</evidence>
<evidence type="ECO:0000256" key="9">
    <source>
        <dbReference type="HAMAP-Rule" id="MF_01808"/>
    </source>
</evidence>
<dbReference type="GO" id="GO:0007059">
    <property type="term" value="P:chromosome segregation"/>
    <property type="evidence" value="ECO:0007669"/>
    <property type="project" value="UniProtKB-UniRule"/>
</dbReference>
<sequence length="303" mass="35237">MQITDAFEDYLHYIQVVENKSLATVASYRNDLKEYLAFLDAHGFTAIEDVTYMDLQDFLKEQKVKKKTSSVNHMITSLRMFHRYLTMTYPKIPDATLHIRSSKTAKKLPTYFNVADIERLLDSFQDSDMDIFHKALLEVLYGCGLRVSELTHLRLNMTHLEQGFLKVLGKGEKERMVPMHQRSVHALQQYLEFVRPQWVKQRSPFVFLNSRGQNVSRQYVHNLIKSKLTALGLDERLSAHSFRHSFATHLLDGGADLRVVQELLGHADIATTQIYTHIQNKRLQDAYASFHPRSKEEDDHENI</sequence>
<dbReference type="AlphaFoldDB" id="A0A4V6P258"/>
<dbReference type="CDD" id="cd00798">
    <property type="entry name" value="INT_XerDC_C"/>
    <property type="match status" value="1"/>
</dbReference>
<dbReference type="SUPFAM" id="SSF56349">
    <property type="entry name" value="DNA breaking-rejoining enzymes"/>
    <property type="match status" value="1"/>
</dbReference>
<feature type="active site" evidence="9">
    <location>
        <position position="146"/>
    </location>
</feature>
<evidence type="ECO:0000256" key="5">
    <source>
        <dbReference type="ARBA" id="ARBA00022908"/>
    </source>
</evidence>
<dbReference type="Proteomes" id="UP000295773">
    <property type="component" value="Unassembled WGS sequence"/>
</dbReference>
<dbReference type="Pfam" id="PF02899">
    <property type="entry name" value="Phage_int_SAM_1"/>
    <property type="match status" value="1"/>
</dbReference>
<comment type="similarity">
    <text evidence="9">Belongs to the 'phage' integrase family. XerC subfamily.</text>
</comment>
<dbReference type="Gene3D" id="1.10.443.10">
    <property type="entry name" value="Intergrase catalytic core"/>
    <property type="match status" value="1"/>
</dbReference>
<dbReference type="InterPro" id="IPR004107">
    <property type="entry name" value="Integrase_SAM-like_N"/>
</dbReference>
<dbReference type="GO" id="GO:0051301">
    <property type="term" value="P:cell division"/>
    <property type="evidence" value="ECO:0007669"/>
    <property type="project" value="UniProtKB-KW"/>
</dbReference>
<keyword evidence="6 9" id="KW-0238">DNA-binding</keyword>